<dbReference type="OrthoDB" id="344220at2759"/>
<dbReference type="Proteomes" id="UP000301737">
    <property type="component" value="Unassembled WGS sequence"/>
</dbReference>
<evidence type="ECO:0000256" key="2">
    <source>
        <dbReference type="ARBA" id="ARBA00007526"/>
    </source>
</evidence>
<gene>
    <name evidence="11" type="primary">MED6</name>
    <name evidence="11" type="ORF">ZYGM_001396</name>
</gene>
<evidence type="ECO:0000256" key="9">
    <source>
        <dbReference type="PIRNR" id="PIRNR013286"/>
    </source>
</evidence>
<organism evidence="11 12">
    <name type="scientific">Zygosaccharomyces mellis</name>
    <dbReference type="NCBI Taxonomy" id="42258"/>
    <lineage>
        <taxon>Eukaryota</taxon>
        <taxon>Fungi</taxon>
        <taxon>Dikarya</taxon>
        <taxon>Ascomycota</taxon>
        <taxon>Saccharomycotina</taxon>
        <taxon>Saccharomycetes</taxon>
        <taxon>Saccharomycetales</taxon>
        <taxon>Saccharomycetaceae</taxon>
        <taxon>Zygosaccharomyces</taxon>
    </lineage>
</organism>
<feature type="region of interest" description="Disordered" evidence="10">
    <location>
        <begin position="191"/>
        <end position="214"/>
    </location>
</feature>
<comment type="subcellular location">
    <subcellularLocation>
        <location evidence="1 9">Nucleus</location>
    </subcellularLocation>
</comment>
<name>A0A4C2EHE3_9SACH</name>
<dbReference type="InterPro" id="IPR007018">
    <property type="entry name" value="Mediator_Med6"/>
</dbReference>
<evidence type="ECO:0000313" key="12">
    <source>
        <dbReference type="Proteomes" id="UP000301737"/>
    </source>
</evidence>
<keyword evidence="6 9" id="KW-0804">Transcription</keyword>
<evidence type="ECO:0000256" key="5">
    <source>
        <dbReference type="ARBA" id="ARBA00023159"/>
    </source>
</evidence>
<reference evidence="11 12" key="1">
    <citation type="submission" date="2019-01" db="EMBL/GenBank/DDBJ databases">
        <title>Draft Genome Sequencing of Zygosaccharomyces mellis Ca-7.</title>
        <authorList>
            <person name="Shiwa Y."/>
            <person name="Kanesaki Y."/>
            <person name="Ishige T."/>
            <person name="Mura K."/>
            <person name="Hori T."/>
            <person name="Tamura T."/>
        </authorList>
    </citation>
    <scope>NUCLEOTIDE SEQUENCE [LARGE SCALE GENOMIC DNA]</scope>
    <source>
        <strain evidence="11 12">Ca-7</strain>
    </source>
</reference>
<evidence type="ECO:0000256" key="4">
    <source>
        <dbReference type="ARBA" id="ARBA00023015"/>
    </source>
</evidence>
<comment type="subunit">
    <text evidence="9">Component of the Mediator complex.</text>
</comment>
<dbReference type="PANTHER" id="PTHR13104">
    <property type="entry name" value="MED-6-RELATED"/>
    <property type="match status" value="1"/>
</dbReference>
<dbReference type="GO" id="GO:0003712">
    <property type="term" value="F:transcription coregulator activity"/>
    <property type="evidence" value="ECO:0007669"/>
    <property type="project" value="InterPro"/>
</dbReference>
<dbReference type="InterPro" id="IPR016612">
    <property type="entry name" value="Mediator_Med6_fun"/>
</dbReference>
<dbReference type="EMBL" id="BIMX01000031">
    <property type="protein sequence ID" value="GCF01369.1"/>
    <property type="molecule type" value="Genomic_DNA"/>
</dbReference>
<comment type="similarity">
    <text evidence="2 9">Belongs to the Mediator complex subunit 6 family.</text>
</comment>
<dbReference type="PIRSF" id="PIRSF013286">
    <property type="entry name" value="MED6_fungi"/>
    <property type="match status" value="1"/>
</dbReference>
<dbReference type="GO" id="GO:0016592">
    <property type="term" value="C:mediator complex"/>
    <property type="evidence" value="ECO:0007669"/>
    <property type="project" value="InterPro"/>
</dbReference>
<keyword evidence="12" id="KW-1185">Reference proteome</keyword>
<feature type="compositionally biased region" description="Polar residues" evidence="10">
    <location>
        <begin position="55"/>
        <end position="72"/>
    </location>
</feature>
<proteinExistence type="inferred from homology"/>
<evidence type="ECO:0000256" key="3">
    <source>
        <dbReference type="ARBA" id="ARBA00020634"/>
    </source>
</evidence>
<keyword evidence="5 9" id="KW-0010">Activator</keyword>
<dbReference type="Gene3D" id="3.10.450.580">
    <property type="entry name" value="Mediator complex, subunit Med6"/>
    <property type="match status" value="1"/>
</dbReference>
<dbReference type="Pfam" id="PF04934">
    <property type="entry name" value="Med6"/>
    <property type="match status" value="1"/>
</dbReference>
<evidence type="ECO:0000256" key="7">
    <source>
        <dbReference type="ARBA" id="ARBA00023242"/>
    </source>
</evidence>
<keyword evidence="7 9" id="KW-0539">Nucleus</keyword>
<evidence type="ECO:0000256" key="1">
    <source>
        <dbReference type="ARBA" id="ARBA00004123"/>
    </source>
</evidence>
<evidence type="ECO:0000256" key="10">
    <source>
        <dbReference type="SAM" id="MobiDB-lite"/>
    </source>
</evidence>
<evidence type="ECO:0000256" key="8">
    <source>
        <dbReference type="ARBA" id="ARBA00031259"/>
    </source>
</evidence>
<accession>A0A4C2EHE3</accession>
<keyword evidence="4 9" id="KW-0805">Transcription regulation</keyword>
<dbReference type="GO" id="GO:0006357">
    <property type="term" value="P:regulation of transcription by RNA polymerase II"/>
    <property type="evidence" value="ECO:0007669"/>
    <property type="project" value="InterPro"/>
</dbReference>
<feature type="compositionally biased region" description="Low complexity" evidence="10">
    <location>
        <begin position="200"/>
        <end position="214"/>
    </location>
</feature>
<dbReference type="InterPro" id="IPR038566">
    <property type="entry name" value="Mediator_Med6_sf"/>
</dbReference>
<evidence type="ECO:0000256" key="6">
    <source>
        <dbReference type="ARBA" id="ARBA00023163"/>
    </source>
</evidence>
<evidence type="ECO:0000313" key="11">
    <source>
        <dbReference type="EMBL" id="GCF01369.1"/>
    </source>
</evidence>
<comment type="caution">
    <text evidence="11">The sequence shown here is derived from an EMBL/GenBank/DDBJ whole genome shotgun (WGS) entry which is preliminary data.</text>
</comment>
<sequence>MNTQLDELQWKSPEWIQAFGLRTDNVLDYFAESPFFNKTSNNQVIKMQRQFSQMGPSLASDGSQSGTKQVSMAQGGGSEFGHLEPVRREMLSKYPMHAVLERELSKMKGLEYVVGYIREPDFWVIKKQDRLSPYQVQVLQDYYIIGANVYQSPSVFRIVQSRLMSTSFHLSSTLEKLHSLAEFSPSQGVQFKRPQDAVGPNTSAPATAATTGPLSAAATAPTAQATSSQLDQTVPRHSITPEMMHKLMVISVKSTPEYI</sequence>
<dbReference type="AlphaFoldDB" id="A0A4C2EHE3"/>
<comment type="function">
    <text evidence="9">Component of the Mediator complex, a coactivator involved in the regulated transcription of nearly all RNA polymerase II-dependent genes. Mediator functions as a bridge to convey information from gene-specific regulatory proteins to the basal RNA polymerase II transcription machinery.</text>
</comment>
<protein>
    <recommendedName>
        <fullName evidence="3 9">Mediator of RNA polymerase II transcription subunit 6</fullName>
    </recommendedName>
    <alternativeName>
        <fullName evidence="8 9">Mediator complex subunit 6</fullName>
    </alternativeName>
</protein>
<feature type="region of interest" description="Disordered" evidence="10">
    <location>
        <begin position="55"/>
        <end position="80"/>
    </location>
</feature>